<name>A0ABR7RDF9_9PROT</name>
<evidence type="ECO:0000313" key="4">
    <source>
        <dbReference type="Proteomes" id="UP000603940"/>
    </source>
</evidence>
<dbReference type="InterPro" id="IPR012337">
    <property type="entry name" value="RNaseH-like_sf"/>
</dbReference>
<organism evidence="3 4">
    <name type="scientific">Pseudoroseomonas ludipueritiae</name>
    <dbReference type="NCBI Taxonomy" id="198093"/>
    <lineage>
        <taxon>Bacteria</taxon>
        <taxon>Pseudomonadati</taxon>
        <taxon>Pseudomonadota</taxon>
        <taxon>Alphaproteobacteria</taxon>
        <taxon>Acetobacterales</taxon>
        <taxon>Acetobacteraceae</taxon>
        <taxon>Pseudoroseomonas</taxon>
    </lineage>
</organism>
<dbReference type="InterPro" id="IPR025161">
    <property type="entry name" value="IS402-like_dom"/>
</dbReference>
<dbReference type="Pfam" id="PF13340">
    <property type="entry name" value="DUF4096"/>
    <property type="match status" value="1"/>
</dbReference>
<dbReference type="InterPro" id="IPR002559">
    <property type="entry name" value="Transposase_11"/>
</dbReference>
<feature type="domain" description="Transposase IS4-like" evidence="1">
    <location>
        <begin position="98"/>
        <end position="253"/>
    </location>
</feature>
<evidence type="ECO:0000259" key="1">
    <source>
        <dbReference type="Pfam" id="PF01609"/>
    </source>
</evidence>
<dbReference type="EMBL" id="JACTUZ010000194">
    <property type="protein sequence ID" value="MBC9179875.1"/>
    <property type="molecule type" value="Genomic_DNA"/>
</dbReference>
<gene>
    <name evidence="3" type="ORF">IBL25_23295</name>
</gene>
<accession>A0ABR7RDF9</accession>
<dbReference type="PANTHER" id="PTHR30007">
    <property type="entry name" value="PHP DOMAIN PROTEIN"/>
    <property type="match status" value="1"/>
</dbReference>
<evidence type="ECO:0000313" key="3">
    <source>
        <dbReference type="EMBL" id="MBC9179875.1"/>
    </source>
</evidence>
<dbReference type="PANTHER" id="PTHR30007:SF1">
    <property type="entry name" value="BLR1914 PROTEIN"/>
    <property type="match status" value="1"/>
</dbReference>
<dbReference type="NCBIfam" id="NF033580">
    <property type="entry name" value="transpos_IS5_3"/>
    <property type="match status" value="1"/>
</dbReference>
<proteinExistence type="predicted"/>
<comment type="caution">
    <text evidence="3">The sequence shown here is derived from an EMBL/GenBank/DDBJ whole genome shotgun (WGS) entry which is preliminary data.</text>
</comment>
<dbReference type="SUPFAM" id="SSF53098">
    <property type="entry name" value="Ribonuclease H-like"/>
    <property type="match status" value="1"/>
</dbReference>
<protein>
    <submittedName>
        <fullName evidence="3">IS5 family transposase</fullName>
    </submittedName>
</protein>
<reference evidence="3 4" key="1">
    <citation type="journal article" date="2009" name="Int. J. Syst. Evol. Microbiol.">
        <title>Transfer of Teichococcus ludipueritiae and Muricoccus roseus to the genus Roseomonas, as Roseomonas ludipueritiae comb. nov. and Roseomonas rosea comb. nov., respectively, and emended description of the genus Roseomonas.</title>
        <authorList>
            <person name="Sanchez-Porro C."/>
            <person name="Gallego V."/>
            <person name="Busse H.J."/>
            <person name="Kampfer P."/>
            <person name="Ventosa A."/>
        </authorList>
    </citation>
    <scope>NUCLEOTIDE SEQUENCE [LARGE SCALE GENOMIC DNA]</scope>
    <source>
        <strain evidence="3 4">DSM 14915</strain>
    </source>
</reference>
<dbReference type="RefSeq" id="WP_187780873.1">
    <property type="nucleotide sequence ID" value="NZ_JACTUZ010000194.1"/>
</dbReference>
<keyword evidence="4" id="KW-1185">Reference proteome</keyword>
<sequence length="263" mass="29714">MEALVLRGLLTDEEWAFFEPFVVETGPFRGRPPGSHRRVLDAIFWVARTGIPWRDLPPELGNWNSVHRQYRRWTTSGLWDVLLQALADGGGDADALQMIDSTIVRAHHCAAGGKRGTDRQGLGRSRGGFSTKIHLRTNAHGLPISLTLTPGEAHDSTAYGELMEERDSDPGILLADRGYDSDAIWQDVRDHGGQPEIPTKRNRRIQHSVQRPFYALRNRIERCINRLKNCRRVATRYDHTASSFLGFVQLAAIRMWISFVHAA</sequence>
<dbReference type="Proteomes" id="UP000603940">
    <property type="component" value="Unassembled WGS sequence"/>
</dbReference>
<dbReference type="Pfam" id="PF01609">
    <property type="entry name" value="DDE_Tnp_1"/>
    <property type="match status" value="1"/>
</dbReference>
<feature type="domain" description="Insertion element IS402-like" evidence="2">
    <location>
        <begin position="10"/>
        <end position="82"/>
    </location>
</feature>
<evidence type="ECO:0000259" key="2">
    <source>
        <dbReference type="Pfam" id="PF13340"/>
    </source>
</evidence>